<dbReference type="EMBL" id="FZOU01000001">
    <property type="protein sequence ID" value="SNS21639.1"/>
    <property type="molecule type" value="Genomic_DNA"/>
</dbReference>
<dbReference type="SUPFAM" id="SSF160104">
    <property type="entry name" value="Acetoacetate decarboxylase-like"/>
    <property type="match status" value="1"/>
</dbReference>
<organism evidence="1 2">
    <name type="scientific">Granulicella rosea</name>
    <dbReference type="NCBI Taxonomy" id="474952"/>
    <lineage>
        <taxon>Bacteria</taxon>
        <taxon>Pseudomonadati</taxon>
        <taxon>Acidobacteriota</taxon>
        <taxon>Terriglobia</taxon>
        <taxon>Terriglobales</taxon>
        <taxon>Acidobacteriaceae</taxon>
        <taxon>Granulicella</taxon>
    </lineage>
</organism>
<dbReference type="Pfam" id="PF09844">
    <property type="entry name" value="DUF2071"/>
    <property type="match status" value="1"/>
</dbReference>
<gene>
    <name evidence="1" type="ORF">SAMN05421770_10123</name>
</gene>
<dbReference type="Proteomes" id="UP000198356">
    <property type="component" value="Unassembled WGS sequence"/>
</dbReference>
<proteinExistence type="predicted"/>
<evidence type="ECO:0000313" key="1">
    <source>
        <dbReference type="EMBL" id="SNS21639.1"/>
    </source>
</evidence>
<dbReference type="InterPro" id="IPR018644">
    <property type="entry name" value="DUF2071"/>
</dbReference>
<keyword evidence="2" id="KW-1185">Reference proteome</keyword>
<dbReference type="RefSeq" id="WP_217896987.1">
    <property type="nucleotide sequence ID" value="NZ_FZOU01000001.1"/>
</dbReference>
<protein>
    <recommendedName>
        <fullName evidence="3">DUF2071 domain-containing protein</fullName>
    </recommendedName>
</protein>
<dbReference type="PANTHER" id="PTHR39186">
    <property type="entry name" value="DUF2071 FAMILY PROTEIN"/>
    <property type="match status" value="1"/>
</dbReference>
<name>A0A239CNX0_9BACT</name>
<sequence length="277" mass="31021">MRGLFAPVEMTGFWVSNVDMHDPLLDIAHRPYPLPQGRWIMRQRWNDLLFAHWPIAPEAMRPLIPAGLALDTFEGQAWVGVVPFWMDRVRNRLAGEATIGVPTMGSFNELNLRTYVRSPRSGKAGVYFFSLDASSALAVLGARTLFRLPYFLAAMRRSQGAGGGIDYASRRLPTRRLAEFEASYRPTGALPASVPGTLQHFLTERYCLFTTFAGRTLVGDIHHAMWPLESAEAEIRVNTLPAAHGIALPDRPPILHFSRALEVTIWPLAFDRDPDRA</sequence>
<reference evidence="1 2" key="1">
    <citation type="submission" date="2017-06" db="EMBL/GenBank/DDBJ databases">
        <authorList>
            <person name="Kim H.J."/>
            <person name="Triplett B.A."/>
        </authorList>
    </citation>
    <scope>NUCLEOTIDE SEQUENCE [LARGE SCALE GENOMIC DNA]</scope>
    <source>
        <strain evidence="1 2">DSM 18704</strain>
    </source>
</reference>
<dbReference type="Gene3D" id="2.40.400.10">
    <property type="entry name" value="Acetoacetate decarboxylase-like"/>
    <property type="match status" value="1"/>
</dbReference>
<dbReference type="InterPro" id="IPR023375">
    <property type="entry name" value="ADC_dom_sf"/>
</dbReference>
<dbReference type="AlphaFoldDB" id="A0A239CNX0"/>
<dbReference type="PANTHER" id="PTHR39186:SF1">
    <property type="entry name" value="DUF2071 DOMAIN-CONTAINING PROTEIN"/>
    <property type="match status" value="1"/>
</dbReference>
<evidence type="ECO:0008006" key="3">
    <source>
        <dbReference type="Google" id="ProtNLM"/>
    </source>
</evidence>
<evidence type="ECO:0000313" key="2">
    <source>
        <dbReference type="Proteomes" id="UP000198356"/>
    </source>
</evidence>
<accession>A0A239CNX0</accession>